<comment type="caution">
    <text evidence="1">The sequence shown here is derived from an EMBL/GenBank/DDBJ whole genome shotgun (WGS) entry which is preliminary data.</text>
</comment>
<reference evidence="1 2" key="1">
    <citation type="submission" date="2024-11" db="EMBL/GenBank/DDBJ databases">
        <title>Chromosome-level genome assembly of Eucalyptus globulus Labill. provides insights into its genome evolution.</title>
        <authorList>
            <person name="Li X."/>
        </authorList>
    </citation>
    <scope>NUCLEOTIDE SEQUENCE [LARGE SCALE GENOMIC DNA]</scope>
    <source>
        <strain evidence="1">CL2024</strain>
        <tissue evidence="1">Fresh tender leaves</tissue>
    </source>
</reference>
<evidence type="ECO:0008006" key="3">
    <source>
        <dbReference type="Google" id="ProtNLM"/>
    </source>
</evidence>
<feature type="non-terminal residue" evidence="1">
    <location>
        <position position="89"/>
    </location>
</feature>
<evidence type="ECO:0000313" key="1">
    <source>
        <dbReference type="EMBL" id="KAL3721613.1"/>
    </source>
</evidence>
<sequence>FFNFWMTHPDYARMVVETWDSPFYGSPMFILYSKLRLLKCKLKQVNRESFSDLSLRTAEARRVLQATQDELQVNPLNVALAETEKEQIQ</sequence>
<keyword evidence="2" id="KW-1185">Reference proteome</keyword>
<gene>
    <name evidence="1" type="ORF">ACJRO7_034021</name>
</gene>
<dbReference type="AlphaFoldDB" id="A0ABD3J7V9"/>
<feature type="non-terminal residue" evidence="1">
    <location>
        <position position="1"/>
    </location>
</feature>
<protein>
    <recommendedName>
        <fullName evidence="3">GCF C-terminal domain-containing protein</fullName>
    </recommendedName>
</protein>
<dbReference type="EMBL" id="JBJKBG010000009">
    <property type="protein sequence ID" value="KAL3721613.1"/>
    <property type="molecule type" value="Genomic_DNA"/>
</dbReference>
<accession>A0ABD3J7V9</accession>
<dbReference type="Proteomes" id="UP001634007">
    <property type="component" value="Unassembled WGS sequence"/>
</dbReference>
<name>A0ABD3J7V9_EUCGL</name>
<organism evidence="1 2">
    <name type="scientific">Eucalyptus globulus</name>
    <name type="common">Tasmanian blue gum</name>
    <dbReference type="NCBI Taxonomy" id="34317"/>
    <lineage>
        <taxon>Eukaryota</taxon>
        <taxon>Viridiplantae</taxon>
        <taxon>Streptophyta</taxon>
        <taxon>Embryophyta</taxon>
        <taxon>Tracheophyta</taxon>
        <taxon>Spermatophyta</taxon>
        <taxon>Magnoliopsida</taxon>
        <taxon>eudicotyledons</taxon>
        <taxon>Gunneridae</taxon>
        <taxon>Pentapetalae</taxon>
        <taxon>rosids</taxon>
        <taxon>malvids</taxon>
        <taxon>Myrtales</taxon>
        <taxon>Myrtaceae</taxon>
        <taxon>Myrtoideae</taxon>
        <taxon>Eucalypteae</taxon>
        <taxon>Eucalyptus</taxon>
    </lineage>
</organism>
<evidence type="ECO:0000313" key="2">
    <source>
        <dbReference type="Proteomes" id="UP001634007"/>
    </source>
</evidence>
<proteinExistence type="predicted"/>